<evidence type="ECO:0000256" key="1">
    <source>
        <dbReference type="ARBA" id="ARBA00004141"/>
    </source>
</evidence>
<accession>A0A1F5SMH6</accession>
<dbReference type="AlphaFoldDB" id="A0A1F5SMH6"/>
<name>A0A1F5SMH6_9BACT</name>
<feature type="transmembrane region" description="Helical" evidence="5">
    <location>
        <begin position="107"/>
        <end position="125"/>
    </location>
</feature>
<feature type="transmembrane region" description="Helical" evidence="5">
    <location>
        <begin position="44"/>
        <end position="62"/>
    </location>
</feature>
<dbReference type="Pfam" id="PF07681">
    <property type="entry name" value="DoxX"/>
    <property type="match status" value="1"/>
</dbReference>
<dbReference type="Proteomes" id="UP000178925">
    <property type="component" value="Unassembled WGS sequence"/>
</dbReference>
<gene>
    <name evidence="6" type="ORF">A2242_01160</name>
</gene>
<dbReference type="InterPro" id="IPR032808">
    <property type="entry name" value="DoxX"/>
</dbReference>
<dbReference type="GO" id="GO:0016020">
    <property type="term" value="C:membrane"/>
    <property type="evidence" value="ECO:0007669"/>
    <property type="project" value="UniProtKB-SubCell"/>
</dbReference>
<evidence type="ECO:0000256" key="4">
    <source>
        <dbReference type="ARBA" id="ARBA00023136"/>
    </source>
</evidence>
<organism evidence="6 7">
    <name type="scientific">Candidatus Falkowbacteria bacterium RIFOXYA2_FULL_47_9</name>
    <dbReference type="NCBI Taxonomy" id="1797995"/>
    <lineage>
        <taxon>Bacteria</taxon>
        <taxon>Candidatus Falkowiibacteriota</taxon>
    </lineage>
</organism>
<proteinExistence type="predicted"/>
<reference evidence="6 7" key="1">
    <citation type="journal article" date="2016" name="Nat. Commun.">
        <title>Thousands of microbial genomes shed light on interconnected biogeochemical processes in an aquifer system.</title>
        <authorList>
            <person name="Anantharaman K."/>
            <person name="Brown C.T."/>
            <person name="Hug L.A."/>
            <person name="Sharon I."/>
            <person name="Castelle C.J."/>
            <person name="Probst A.J."/>
            <person name="Thomas B.C."/>
            <person name="Singh A."/>
            <person name="Wilkins M.J."/>
            <person name="Karaoz U."/>
            <person name="Brodie E.L."/>
            <person name="Williams K.H."/>
            <person name="Hubbard S.S."/>
            <person name="Banfield J.F."/>
        </authorList>
    </citation>
    <scope>NUCLEOTIDE SEQUENCE [LARGE SCALE GENOMIC DNA]</scope>
</reference>
<evidence type="ECO:0000313" key="6">
    <source>
        <dbReference type="EMBL" id="OGF27859.1"/>
    </source>
</evidence>
<evidence type="ECO:0000256" key="5">
    <source>
        <dbReference type="SAM" id="Phobius"/>
    </source>
</evidence>
<feature type="transmembrane region" description="Helical" evidence="5">
    <location>
        <begin position="68"/>
        <end position="87"/>
    </location>
</feature>
<keyword evidence="4 5" id="KW-0472">Membrane</keyword>
<evidence type="ECO:0000313" key="7">
    <source>
        <dbReference type="Proteomes" id="UP000178925"/>
    </source>
</evidence>
<comment type="subcellular location">
    <subcellularLocation>
        <location evidence="1">Membrane</location>
        <topology evidence="1">Multi-pass membrane protein</topology>
    </subcellularLocation>
</comment>
<comment type="caution">
    <text evidence="6">The sequence shown here is derived from an EMBL/GenBank/DDBJ whole genome shotgun (WGS) entry which is preliminary data.</text>
</comment>
<evidence type="ECO:0000256" key="3">
    <source>
        <dbReference type="ARBA" id="ARBA00022989"/>
    </source>
</evidence>
<protein>
    <submittedName>
        <fullName evidence="6">DoxX family protein</fullName>
    </submittedName>
</protein>
<keyword evidence="2 5" id="KW-0812">Transmembrane</keyword>
<evidence type="ECO:0000256" key="2">
    <source>
        <dbReference type="ARBA" id="ARBA00022692"/>
    </source>
</evidence>
<keyword evidence="3 5" id="KW-1133">Transmembrane helix</keyword>
<dbReference type="EMBL" id="MFGC01000022">
    <property type="protein sequence ID" value="OGF27859.1"/>
    <property type="molecule type" value="Genomic_DNA"/>
</dbReference>
<sequence>MDTAFLIGRILFGGYFIISGLNHFMKAAPLSDYARSKNVSSPKVAIFITGVMMLLGGLGILLGTFIAASVILLVVFLVVVAFVIHDFWDVKDEQMRMMEKINFMKNIALAGAALTMLAIPEPWYASLVL</sequence>
<feature type="transmembrane region" description="Helical" evidence="5">
    <location>
        <begin position="6"/>
        <end position="24"/>
    </location>
</feature>
<dbReference type="STRING" id="1797995.A2242_01160"/>